<dbReference type="AlphaFoldDB" id="A0A379EBB2"/>
<organism evidence="4 5">
    <name type="scientific">Porphyromonas macacae</name>
    <dbReference type="NCBI Taxonomy" id="28115"/>
    <lineage>
        <taxon>Bacteria</taxon>
        <taxon>Pseudomonadati</taxon>
        <taxon>Bacteroidota</taxon>
        <taxon>Bacteroidia</taxon>
        <taxon>Bacteroidales</taxon>
        <taxon>Porphyromonadaceae</taxon>
        <taxon>Porphyromonas</taxon>
    </lineage>
</organism>
<evidence type="ECO:0000313" key="5">
    <source>
        <dbReference type="Proteomes" id="UP000254156"/>
    </source>
</evidence>
<dbReference type="Gene3D" id="2.60.40.1080">
    <property type="match status" value="1"/>
</dbReference>
<dbReference type="SUPFAM" id="SSF49373">
    <property type="entry name" value="Invasin/intimin cell-adhesion fragments"/>
    <property type="match status" value="1"/>
</dbReference>
<keyword evidence="2" id="KW-0732">Signal</keyword>
<sequence>MVKKLLMILLLPALLLTGCTNLDDVNRRLDEHEGRLNALEKLTKTANDDIKQLKGLVDVLNQKKSITSYSELPDGSGYELVMSDGSKITLKNGKDGKSPIVGVKKDTDGVLYWTINGEFMLDANGKKIKAEGQDGVTPKMRVDAEGYWETSLDGGKTWQRVLDKDGKPVRAKGEKGDDATVDLNIIETEDAIIITYKGQTFTIYKGEVKVTAVEVNPVQKTLAKGKTFVIKATVKPSVAPQDVIWSSSDDKIATVDKTGKVTAVTVGVVDITAKAGDKTAVCKVTVVEKLAKPNLSIEYVAEQNLQGTVDKLTFAASPFDYGWYYVWSDATTMKMPVGYHLPTEQEWRGVVPSAGAVFFGKEKKEALNQIESIKVEADFNTYAADYLNPGAKNDGEGITYAIRFKKTDKTQEGAPAAQTNDMLSAWRYEYATIPDGKPNAGNKALKITVRYLGEAGSTVTLEQIAKEDWWKNNATEDINRYFPCAGFADNTSPTGSSLVGTFGIQWSSTSISDTHARSMRANKDSAVSTGKSPKKFAFVVRVFADQL</sequence>
<dbReference type="InterPro" id="IPR032149">
    <property type="entry name" value="DUF4988"/>
</dbReference>
<dbReference type="InterPro" id="IPR003343">
    <property type="entry name" value="Big_2"/>
</dbReference>
<proteinExistence type="predicted"/>
<evidence type="ECO:0000259" key="3">
    <source>
        <dbReference type="SMART" id="SM00635"/>
    </source>
</evidence>
<reference evidence="4 5" key="1">
    <citation type="submission" date="2018-06" db="EMBL/GenBank/DDBJ databases">
        <authorList>
            <consortium name="Pathogen Informatics"/>
            <person name="Doyle S."/>
        </authorList>
    </citation>
    <scope>NUCLEOTIDE SEQUENCE [LARGE SCALE GENOMIC DNA]</scope>
    <source>
        <strain evidence="4 5">NCTC11632</strain>
    </source>
</reference>
<feature type="domain" description="BIG2" evidence="3">
    <location>
        <begin position="209"/>
        <end position="285"/>
    </location>
</feature>
<dbReference type="Pfam" id="PF02368">
    <property type="entry name" value="Big_2"/>
    <property type="match status" value="1"/>
</dbReference>
<keyword evidence="1" id="KW-0175">Coiled coil</keyword>
<gene>
    <name evidence="4" type="ORF">NCTC11632_02101</name>
</gene>
<dbReference type="Pfam" id="PF16378">
    <property type="entry name" value="DUF4988"/>
    <property type="match status" value="1"/>
</dbReference>
<protein>
    <submittedName>
        <fullName evidence="4">Fibrobacter succinogenes major paralogous domain</fullName>
    </submittedName>
</protein>
<dbReference type="EMBL" id="UGTF01000002">
    <property type="protein sequence ID" value="SUB89967.1"/>
    <property type="molecule type" value="Genomic_DNA"/>
</dbReference>
<dbReference type="PROSITE" id="PS51257">
    <property type="entry name" value="PROKAR_LIPOPROTEIN"/>
    <property type="match status" value="1"/>
</dbReference>
<dbReference type="InterPro" id="IPR008964">
    <property type="entry name" value="Invasin/intimin_cell_adhesion"/>
</dbReference>
<accession>A0A379EBB2</accession>
<evidence type="ECO:0000256" key="1">
    <source>
        <dbReference type="SAM" id="Coils"/>
    </source>
</evidence>
<name>A0A379EBB2_9PORP</name>
<evidence type="ECO:0000313" key="4">
    <source>
        <dbReference type="EMBL" id="SUB89967.1"/>
    </source>
</evidence>
<feature type="chain" id="PRO_5017037401" evidence="2">
    <location>
        <begin position="23"/>
        <end position="547"/>
    </location>
</feature>
<feature type="coiled-coil region" evidence="1">
    <location>
        <begin position="22"/>
        <end position="56"/>
    </location>
</feature>
<evidence type="ECO:0000256" key="2">
    <source>
        <dbReference type="SAM" id="SignalP"/>
    </source>
</evidence>
<dbReference type="Proteomes" id="UP000254156">
    <property type="component" value="Unassembled WGS sequence"/>
</dbReference>
<feature type="signal peptide" evidence="2">
    <location>
        <begin position="1"/>
        <end position="22"/>
    </location>
</feature>
<dbReference type="SMART" id="SM00635">
    <property type="entry name" value="BID_2"/>
    <property type="match status" value="1"/>
</dbReference>